<dbReference type="PANTHER" id="PTHR13887:SF55">
    <property type="entry name" value="SLR0313 PROTEIN"/>
    <property type="match status" value="1"/>
</dbReference>
<proteinExistence type="inferred from homology"/>
<dbReference type="InterPro" id="IPR012336">
    <property type="entry name" value="Thioredoxin-like_fold"/>
</dbReference>
<dbReference type="PANTHER" id="PTHR13887">
    <property type="entry name" value="GLUTATHIONE S-TRANSFERASE KAPPA"/>
    <property type="match status" value="1"/>
</dbReference>
<protein>
    <recommendedName>
        <fullName evidence="2">Thioredoxin domain-containing protein</fullName>
    </recommendedName>
</protein>
<sequence>MSRITRLAFGVIAAVIAVVAVLMLRAEADRPGTETPSADAPATLTNSALVRPNSHRLTDPADSRVTVVEFLDFECEACRDAFPAVERLRGEYGDRVTFVLRYFPIPSHINGELAARAVEAAAQQGKLVPMYQKMYETQADWGEKTESQRAVFVGFATELGLDIARFEHDLDAPGTAERVRADRTDGMKSGVRGTPTFFVNGTKFSGAPSYEALKAAIDEELS</sequence>
<evidence type="ECO:0000313" key="4">
    <source>
        <dbReference type="Proteomes" id="UP001241092"/>
    </source>
</evidence>
<evidence type="ECO:0000259" key="2">
    <source>
        <dbReference type="PROSITE" id="PS51352"/>
    </source>
</evidence>
<evidence type="ECO:0000313" key="3">
    <source>
        <dbReference type="EMBL" id="BDY30546.1"/>
    </source>
</evidence>
<accession>A0AAI8TY77</accession>
<feature type="domain" description="Thioredoxin" evidence="2">
    <location>
        <begin position="29"/>
        <end position="222"/>
    </location>
</feature>
<name>A0AAI8TY77_MYCME</name>
<dbReference type="InterPro" id="IPR036249">
    <property type="entry name" value="Thioredoxin-like_sf"/>
</dbReference>
<gene>
    <name evidence="3" type="ORF">hbim_04490</name>
</gene>
<reference evidence="3" key="1">
    <citation type="submission" date="2023-03" db="EMBL/GenBank/DDBJ databases">
        <title>Draft genome sequence of a Mycolicibacterium mageritense strain H4_3_1 isolated from a hybrid biological-inorganic system reactor.</title>
        <authorList>
            <person name="Feng X."/>
            <person name="Kazama D."/>
            <person name="Sato K."/>
            <person name="Kobayashi H."/>
        </authorList>
    </citation>
    <scope>NUCLEOTIDE SEQUENCE</scope>
    <source>
        <strain evidence="3">H4_3_1</strain>
    </source>
</reference>
<dbReference type="SUPFAM" id="SSF52833">
    <property type="entry name" value="Thioredoxin-like"/>
    <property type="match status" value="1"/>
</dbReference>
<comment type="similarity">
    <text evidence="1">Belongs to the thioredoxin family. DsbA subfamily.</text>
</comment>
<organism evidence="3 4">
    <name type="scientific">Mycolicibacterium mageritense</name>
    <name type="common">Mycobacterium mageritense</name>
    <dbReference type="NCBI Taxonomy" id="53462"/>
    <lineage>
        <taxon>Bacteria</taxon>
        <taxon>Bacillati</taxon>
        <taxon>Actinomycetota</taxon>
        <taxon>Actinomycetes</taxon>
        <taxon>Mycobacteriales</taxon>
        <taxon>Mycobacteriaceae</taxon>
        <taxon>Mycolicibacterium</taxon>
    </lineage>
</organism>
<dbReference type="Proteomes" id="UP001241092">
    <property type="component" value="Chromosome"/>
</dbReference>
<dbReference type="Gene3D" id="3.40.30.10">
    <property type="entry name" value="Glutaredoxin"/>
    <property type="match status" value="1"/>
</dbReference>
<dbReference type="InterPro" id="IPR013766">
    <property type="entry name" value="Thioredoxin_domain"/>
</dbReference>
<dbReference type="AlphaFoldDB" id="A0AAI8TY77"/>
<evidence type="ECO:0000256" key="1">
    <source>
        <dbReference type="ARBA" id="ARBA00005791"/>
    </source>
</evidence>
<dbReference type="EMBL" id="AP027452">
    <property type="protein sequence ID" value="BDY30546.1"/>
    <property type="molecule type" value="Genomic_DNA"/>
</dbReference>
<dbReference type="RefSeq" id="WP_073903118.1">
    <property type="nucleotide sequence ID" value="NZ_AP027452.1"/>
</dbReference>
<dbReference type="Pfam" id="PF13462">
    <property type="entry name" value="Thioredoxin_4"/>
    <property type="match status" value="1"/>
</dbReference>
<dbReference type="PROSITE" id="PS51352">
    <property type="entry name" value="THIOREDOXIN_2"/>
    <property type="match status" value="1"/>
</dbReference>